<reference evidence="2" key="1">
    <citation type="submission" date="2022-01" db="EMBL/GenBank/DDBJ databases">
        <title>Lysobacter chinensis sp. nov., a bacterium isolated from cow dung compost.</title>
        <authorList>
            <person name="Zhou L.Y."/>
        </authorList>
    </citation>
    <scope>NUCLEOTIDE SEQUENCE [LARGE SCALE GENOMIC DNA]</scope>
    <source>
        <strain evidence="2">TLK-CK17</strain>
    </source>
</reference>
<comment type="caution">
    <text evidence="1">The sequence shown here is derived from an EMBL/GenBank/DDBJ whole genome shotgun (WGS) entry which is preliminary data.</text>
</comment>
<dbReference type="Pfam" id="PF09997">
    <property type="entry name" value="DUF2238"/>
    <property type="match status" value="1"/>
</dbReference>
<dbReference type="InterPro" id="IPR014509">
    <property type="entry name" value="YjdF-like"/>
</dbReference>
<organism evidence="1 2">
    <name type="scientific">Marilutibacter chinensis</name>
    <dbReference type="NCBI Taxonomy" id="2912247"/>
    <lineage>
        <taxon>Bacteria</taxon>
        <taxon>Pseudomonadati</taxon>
        <taxon>Pseudomonadota</taxon>
        <taxon>Gammaproteobacteria</taxon>
        <taxon>Lysobacterales</taxon>
        <taxon>Lysobacteraceae</taxon>
        <taxon>Marilutibacter</taxon>
    </lineage>
</organism>
<dbReference type="EMBL" id="JAKJPO010000001">
    <property type="protein sequence ID" value="MCF7220345.1"/>
    <property type="molecule type" value="Genomic_DNA"/>
</dbReference>
<dbReference type="PIRSF" id="PIRSF020606">
    <property type="entry name" value="UCP020606"/>
    <property type="match status" value="1"/>
</dbReference>
<keyword evidence="2" id="KW-1185">Reference proteome</keyword>
<dbReference type="InterPro" id="IPR058534">
    <property type="entry name" value="YjdF"/>
</dbReference>
<proteinExistence type="predicted"/>
<dbReference type="RefSeq" id="WP_237052735.1">
    <property type="nucleotide sequence ID" value="NZ_JAKJPO010000001.1"/>
</dbReference>
<accession>A0ABS9HMV1</accession>
<name>A0ABS9HMV1_9GAMM</name>
<protein>
    <submittedName>
        <fullName evidence="1">DUF2238 domain-containing protein</fullName>
    </submittedName>
</protein>
<sequence length="208" mass="23586">MLLTIYLLWWFALAIAPRYREDWLLENVLVGLALPMLVWGYRHLRLSDRAYTSLFAFFALHAVGAYYTYAEVPYDEWTQALTGHALGDVLGLERNHFDRLVHFLYGLLVAPAAIELLDARAPQSGMWRWLLPVLFMTSHSTLYEVMEWGAAEVFGGDLGQAYLGTQGDEWDAQKDSALALLGTVIATLWYRRRDPPESGTGRQAGRST</sequence>
<gene>
    <name evidence="1" type="ORF">L3V18_00870</name>
</gene>
<reference evidence="1 2" key="3">
    <citation type="submission" date="2022-01" db="EMBL/GenBank/DDBJ databases">
        <authorList>
            <person name="Zhou L.Y."/>
        </authorList>
    </citation>
    <scope>NUCLEOTIDE SEQUENCE [LARGE SCALE GENOMIC DNA]</scope>
    <source>
        <strain evidence="1 2">TLK-CK17</strain>
    </source>
</reference>
<evidence type="ECO:0000313" key="1">
    <source>
        <dbReference type="EMBL" id="MCF7220345.1"/>
    </source>
</evidence>
<dbReference type="Proteomes" id="UP001430796">
    <property type="component" value="Unassembled WGS sequence"/>
</dbReference>
<reference evidence="1 2" key="2">
    <citation type="submission" date="2022-01" db="EMBL/GenBank/DDBJ databases">
        <title>Lysobacter chinensis sp. nov., a bacterium isolated from cow dung compost.</title>
        <authorList>
            <person name="Liu Y."/>
        </authorList>
    </citation>
    <scope>NUCLEOTIDE SEQUENCE [LARGE SCALE GENOMIC DNA]</scope>
    <source>
        <strain evidence="1 2">TLK-CK17</strain>
    </source>
</reference>
<evidence type="ECO:0000313" key="2">
    <source>
        <dbReference type="Proteomes" id="UP001430796"/>
    </source>
</evidence>